<gene>
    <name evidence="2" type="ORF">B2J93_8440</name>
</gene>
<feature type="compositionally biased region" description="Low complexity" evidence="1">
    <location>
        <begin position="42"/>
        <end position="59"/>
    </location>
</feature>
<name>A0A218YY49_9HELO</name>
<evidence type="ECO:0000256" key="1">
    <source>
        <dbReference type="SAM" id="MobiDB-lite"/>
    </source>
</evidence>
<feature type="region of interest" description="Disordered" evidence="1">
    <location>
        <begin position="144"/>
        <end position="238"/>
    </location>
</feature>
<proteinExistence type="predicted"/>
<sequence>MSAIPVYTSSPIKASKASGITPQAAGSQSLPLAPSTYPPARPGASAMPAPTAAAQRYAPLQPTPTTKTEDIGPPAPQPGAIPTPNSAILPPPKAGETYQPQPTTAPAQQNCPPQMALAPPTISHGYQTPKLSTSMANAASVPCPVSLPSAADDSRRGSLEHPPGYHQNVYASELTSDQRRAQEAEEANNSSGFGISNSGSAGGFESDGVWDTAKKWAQQAGDKISATERDVWRKINKE</sequence>
<reference evidence="2 3" key="1">
    <citation type="submission" date="2017-04" db="EMBL/GenBank/DDBJ databases">
        <title>Draft genome sequence of Marssonina coronaria NL1: causal agent of apple blotch.</title>
        <authorList>
            <person name="Cheng Q."/>
        </authorList>
    </citation>
    <scope>NUCLEOTIDE SEQUENCE [LARGE SCALE GENOMIC DNA]</scope>
    <source>
        <strain evidence="2 3">NL1</strain>
    </source>
</reference>
<dbReference type="OrthoDB" id="5385910at2759"/>
<dbReference type="AlphaFoldDB" id="A0A218YY49"/>
<dbReference type="InParanoid" id="A0A218YY49"/>
<keyword evidence="3" id="KW-1185">Reference proteome</keyword>
<dbReference type="Proteomes" id="UP000242519">
    <property type="component" value="Unassembled WGS sequence"/>
</dbReference>
<evidence type="ECO:0000313" key="2">
    <source>
        <dbReference type="EMBL" id="OWP00749.1"/>
    </source>
</evidence>
<feature type="compositionally biased region" description="Polar residues" evidence="1">
    <location>
        <begin position="7"/>
        <end position="30"/>
    </location>
</feature>
<organism evidence="2 3">
    <name type="scientific">Diplocarpon coronariae</name>
    <dbReference type="NCBI Taxonomy" id="2795749"/>
    <lineage>
        <taxon>Eukaryota</taxon>
        <taxon>Fungi</taxon>
        <taxon>Dikarya</taxon>
        <taxon>Ascomycota</taxon>
        <taxon>Pezizomycotina</taxon>
        <taxon>Leotiomycetes</taxon>
        <taxon>Helotiales</taxon>
        <taxon>Drepanopezizaceae</taxon>
        <taxon>Diplocarpon</taxon>
    </lineage>
</organism>
<protein>
    <submittedName>
        <fullName evidence="2">Uncharacterized protein</fullName>
    </submittedName>
</protein>
<feature type="region of interest" description="Disordered" evidence="1">
    <location>
        <begin position="1"/>
        <end position="129"/>
    </location>
</feature>
<evidence type="ECO:0000313" key="3">
    <source>
        <dbReference type="Proteomes" id="UP000242519"/>
    </source>
</evidence>
<accession>A0A218YY49</accession>
<comment type="caution">
    <text evidence="2">The sequence shown here is derived from an EMBL/GenBank/DDBJ whole genome shotgun (WGS) entry which is preliminary data.</text>
</comment>
<feature type="compositionally biased region" description="Basic and acidic residues" evidence="1">
    <location>
        <begin position="225"/>
        <end position="238"/>
    </location>
</feature>
<dbReference type="EMBL" id="MZNU01000308">
    <property type="protein sequence ID" value="OWP00749.1"/>
    <property type="molecule type" value="Genomic_DNA"/>
</dbReference>
<dbReference type="STRING" id="503106.A0A218YY49"/>
<feature type="compositionally biased region" description="Low complexity" evidence="1">
    <location>
        <begin position="187"/>
        <end position="199"/>
    </location>
</feature>
<feature type="compositionally biased region" description="Low complexity" evidence="1">
    <location>
        <begin position="99"/>
        <end position="114"/>
    </location>
</feature>